<proteinExistence type="predicted"/>
<accession>A0ABR8S4G3</accession>
<keyword evidence="3" id="KW-1185">Reference proteome</keyword>
<name>A0ABR8S4G3_9MICO</name>
<dbReference type="SUPFAM" id="SSF55729">
    <property type="entry name" value="Acyl-CoA N-acyltransferases (Nat)"/>
    <property type="match status" value="1"/>
</dbReference>
<dbReference type="InterPro" id="IPR016181">
    <property type="entry name" value="Acyl_CoA_acyltransferase"/>
</dbReference>
<evidence type="ECO:0000313" key="3">
    <source>
        <dbReference type="Proteomes" id="UP000648352"/>
    </source>
</evidence>
<dbReference type="EMBL" id="JACSQP010000007">
    <property type="protein sequence ID" value="MBD7958375.1"/>
    <property type="molecule type" value="Genomic_DNA"/>
</dbReference>
<sequence length="280" mass="29896">MPSAPPLPLRAECLADASAYRGATALYARVFGYADPDFSLNPNLLSALARNGGSAVGVFTPEDELIGFAYGFAGRDADGREFHYSQAAVVDPRHQGRGVGRMLKDCQRRVALGWGHDTMRWTFDPLLARNAHFNFSVLGAEGVAYVPDYYDRPGTDRIVVDWALRRTADPYAALRAAAPPALGRADWGRVVTSTLAAVDGATHPAAWLAVPTDVTGVAGRQDEADAAGDALRVRVRAGLTTLLDGERVLVACRRIDAETAAYLAVPRRATTPPMEGATSS</sequence>
<dbReference type="Proteomes" id="UP000648352">
    <property type="component" value="Unassembled WGS sequence"/>
</dbReference>
<feature type="domain" description="N-acetyltransferase" evidence="1">
    <location>
        <begin position="18"/>
        <end position="169"/>
    </location>
</feature>
<gene>
    <name evidence="2" type="ORF">H9651_12055</name>
</gene>
<dbReference type="RefSeq" id="WP_191719574.1">
    <property type="nucleotide sequence ID" value="NZ_JACSQP010000007.1"/>
</dbReference>
<dbReference type="Gene3D" id="3.40.630.30">
    <property type="match status" value="1"/>
</dbReference>
<reference evidence="2 3" key="1">
    <citation type="submission" date="2020-08" db="EMBL/GenBank/DDBJ databases">
        <title>A Genomic Blueprint of the Chicken Gut Microbiome.</title>
        <authorList>
            <person name="Gilroy R."/>
            <person name="Ravi A."/>
            <person name="Getino M."/>
            <person name="Pursley I."/>
            <person name="Horton D.L."/>
            <person name="Alikhan N.-F."/>
            <person name="Baker D."/>
            <person name="Gharbi K."/>
            <person name="Hall N."/>
            <person name="Watson M."/>
            <person name="Adriaenssens E.M."/>
            <person name="Foster-Nyarko E."/>
            <person name="Jarju S."/>
            <person name="Secka A."/>
            <person name="Antonio M."/>
            <person name="Oren A."/>
            <person name="Chaudhuri R."/>
            <person name="La Ragione R.M."/>
            <person name="Hildebrand F."/>
            <person name="Pallen M.J."/>
        </authorList>
    </citation>
    <scope>NUCLEOTIDE SEQUENCE [LARGE SCALE GENOMIC DNA]</scope>
    <source>
        <strain evidence="2 3">Sa4CUA7</strain>
    </source>
</reference>
<dbReference type="PANTHER" id="PTHR41700:SF1">
    <property type="entry name" value="N-ACETYLTRANSFERASE DOMAIN-CONTAINING PROTEIN"/>
    <property type="match status" value="1"/>
</dbReference>
<evidence type="ECO:0000313" key="2">
    <source>
        <dbReference type="EMBL" id="MBD7958375.1"/>
    </source>
</evidence>
<dbReference type="InterPro" id="IPR038764">
    <property type="entry name" value="GNAT_N_AcTrfase_prd"/>
</dbReference>
<dbReference type="PROSITE" id="PS51186">
    <property type="entry name" value="GNAT"/>
    <property type="match status" value="1"/>
</dbReference>
<dbReference type="InterPro" id="IPR000182">
    <property type="entry name" value="GNAT_dom"/>
</dbReference>
<organism evidence="2 3">
    <name type="scientific">Microbacterium pullorum</name>
    <dbReference type="NCBI Taxonomy" id="2762236"/>
    <lineage>
        <taxon>Bacteria</taxon>
        <taxon>Bacillati</taxon>
        <taxon>Actinomycetota</taxon>
        <taxon>Actinomycetes</taxon>
        <taxon>Micrococcales</taxon>
        <taxon>Microbacteriaceae</taxon>
        <taxon>Microbacterium</taxon>
    </lineage>
</organism>
<dbReference type="PANTHER" id="PTHR41700">
    <property type="entry name" value="GCN5-RELATED N-ACETYLTRANSFERASE"/>
    <property type="match status" value="1"/>
</dbReference>
<protein>
    <submittedName>
        <fullName evidence="2">GNAT family N-acetyltransferase</fullName>
    </submittedName>
</protein>
<comment type="caution">
    <text evidence="2">The sequence shown here is derived from an EMBL/GenBank/DDBJ whole genome shotgun (WGS) entry which is preliminary data.</text>
</comment>
<evidence type="ECO:0000259" key="1">
    <source>
        <dbReference type="PROSITE" id="PS51186"/>
    </source>
</evidence>